<reference evidence="4 5" key="1">
    <citation type="submission" date="2020-04" db="EMBL/GenBank/DDBJ databases">
        <title>Ramlibacter sp. G-1-2-2 isolated from soil.</title>
        <authorList>
            <person name="Dahal R.H."/>
        </authorList>
    </citation>
    <scope>NUCLEOTIDE SEQUENCE [LARGE SCALE GENOMIC DNA]</scope>
    <source>
        <strain evidence="4 5">G-1-2-2</strain>
    </source>
</reference>
<dbReference type="SMART" id="SM00257">
    <property type="entry name" value="LysM"/>
    <property type="match status" value="1"/>
</dbReference>
<dbReference type="InterPro" id="IPR006530">
    <property type="entry name" value="YD"/>
</dbReference>
<dbReference type="Gene3D" id="2.180.10.10">
    <property type="entry name" value="RHS repeat-associated core"/>
    <property type="match status" value="11"/>
</dbReference>
<dbReference type="PANTHER" id="PTHR32305">
    <property type="match status" value="1"/>
</dbReference>
<feature type="transmembrane region" description="Helical" evidence="2">
    <location>
        <begin position="3606"/>
        <end position="3631"/>
    </location>
</feature>
<keyword evidence="2" id="KW-0812">Transmembrane</keyword>
<organism evidence="4 5">
    <name type="scientific">Ramlibacter agri</name>
    <dbReference type="NCBI Taxonomy" id="2728837"/>
    <lineage>
        <taxon>Bacteria</taxon>
        <taxon>Pseudomonadati</taxon>
        <taxon>Pseudomonadota</taxon>
        <taxon>Betaproteobacteria</taxon>
        <taxon>Burkholderiales</taxon>
        <taxon>Comamonadaceae</taxon>
        <taxon>Ramlibacter</taxon>
    </lineage>
</organism>
<dbReference type="InterPro" id="IPR050708">
    <property type="entry name" value="T6SS_VgrG/RHS"/>
</dbReference>
<evidence type="ECO:0000313" key="5">
    <source>
        <dbReference type="Proteomes" id="UP000541185"/>
    </source>
</evidence>
<dbReference type="InterPro" id="IPR036779">
    <property type="entry name" value="LysM_dom_sf"/>
</dbReference>
<keyword evidence="2" id="KW-0472">Membrane</keyword>
<evidence type="ECO:0000256" key="2">
    <source>
        <dbReference type="SAM" id="Phobius"/>
    </source>
</evidence>
<dbReference type="PANTHER" id="PTHR32305:SF15">
    <property type="entry name" value="PROTEIN RHSA-RELATED"/>
    <property type="match status" value="1"/>
</dbReference>
<keyword evidence="2" id="KW-1133">Transmembrane helix</keyword>
<dbReference type="Proteomes" id="UP000541185">
    <property type="component" value="Unassembled WGS sequence"/>
</dbReference>
<sequence>MVAIVSGNSLGLNLGSLATLGQQGVFGQAAQGSSGERVYVNGATGNLVLQREDDHLLARGPDSVALRTYNSQGLFGDDNGDNWSSGVWLQPLALVGTLNTLGSTLQRTDADGSVAIYAYQADGVYRTTAGAGAYDSIRFVAADNQFEWRDGDTGATQRYEASGSFRLLSARDTSGNTLAYSYNAAGRLASVLTANGETTFYEYIGNNLSRIHTLASSGTDVTDIRYAYDDKNRLSVVTVDLTPADNAITDAKAYTTTYTYEGTSKRVASIVQSDGTALGFTYVGDKVATVTNGLGQVTTFTYGTGAVAVRDPLGMVTTYGFDAAGQLTKVTSPAVNGSSAVQVFTWDSSGNLVAYQDGEGRTTVYEYDKGNQTLRRDALGNSVIRTFDANNQLLTETEYKVPDPDGSGAGLPTQPMTKRFVYDGAGRNLLRFTISAEGRVTENRYEWFGQLTTTFVFAGSAYPVGGLGSATGLTESDLMAWAASQPVQRIQRQDFSYLANGALQSRTSYAKLDAAAVGVLDGSQSRETFVYDPNGWLLQSVSATGATSVFNYDGLGRLRSQADALGQVSATDWQDAALKDVSTLANTLVTTRVHDAAGRLASVSDYGTGNVLLGTTRYFYDAAGRLRATKDPTGVCQWTLYDDAGRKVADIDGNGTFTEYQYDRSDLLVCTIRYANRVDTAALVDASGVPSTNTSLALRPAATATDVKTWRMYDAAGRLVREAHTTGTGLTVAVTETRYDGASHVTAIVRYANLASAPVAAGSGYTISLPTASPLDRTTRNFYDADGLLAATLDAQGYLVVFSYNADGRLAERLAYANATPTAQRASGDLPQLRPATSAADIRSVLLYDAKGQLAAEVDGEGYLTENARDNAGNITKAIRYAARVWQAYSAASSLVDIRPPANVLDRATTRAYDGLNRVVQETSPENVVTQYAYDSAGNLVSTTLAAGSSEVRTLLARYDLQGRLAGELSAEGAALLTGGQTLDQVNAIWAQYGNTYAYDAAGRRIATTDALGQRTLFFYNEDGALAYTVNALGEVRQKLYDNQERLTGEVAYATRINNSGMAGGLVTSALTSAIVTSSADVRTTISYTLDDLVASSTDALGNVTTNTYNSFGELASVTQPVGGSATTKETYTVDQRGLRTNTTTDSTGIAASVTVTYDAFGRVTRTVDANSNARDLVYDRLGRVVTARDPASAATVTAYDAFDRVLTQTDPLGNTTTYTYDAAARTLSVLTPEGIRTVTAYTRHGQVLSVTDGKGQATNYVYDRDGNLLRTITPLTVASSSYDRADRLIQTIDAGGTKVTYSYDAANRQLTRRVDPDGLALTTTYQYDALGRQMAVTDANQVVTTFEYDRKGEVLKQTVDPAGLNLQTLYSYDPRGKVLSVTSAGLTLTQYSYDAMGRRVQERVDPAALNLTRNWTYDKNGNVRTATDATGNVTRYVYDGSDRLLYTIDALGEVTQLGYDTAGRQVRSVSYAKPIDLANLGLTPTAAQVQALLMPQTAADQVENRVYDRDGRVAATVDGLGAVVIYGYDANGNVVNRIAYANPLASWTPGTMPAPTPNYPCDQQVRTVYDALNRAIYTMDAMGDVVAQTYDGNGRVLTRTAYATPVAAGTPATQAGIAAAVASIANSARDASVRNVYDAAGRLCWSVDGTGAVTQRMYDRNGNAVRLVEFAQALPQGADPASVAISTGDRVTAMAYDAANRLVFQVDALSGVTEQAYDGNGNVVRRTEYSNPCTSFPAQGANASAIKATVLPDTANDRITAYSYDATGRQVLVISGEGSAVGTAYDAAGRVVAVTQYAVPVTSFAAAALSSSPRDRVTRTAYDAAGRVAFVVDPLGAVTARQYDGIGRLKQSIRYLKTMDPTLAKSASAIATAMVPLSDSAVDQVDSFSWDAAGRQIQHTDATGVAEFFGYDAVGNKAFFTNKKGSVWTYTYDAAGRLRTETTPQVTLGTVAPTGLGGGLVATAQSAAASIVTRLDYDALGNLTRRIEAEGRPEARTTWYAYDAVGRQVWVLHSFITIYDAPNDDVLVNGAMATALRRDKQAAPETRTYYDVLGNAVANYDVLIGALTQKVYDRMGRVVYDIDALGHLTRYTRNAFGEVTQQLQYAAETTLANRSVTQASAAATRAQADAVLADASVDRTLATAYDRAGQVTQLTGAVEYIFELDANGNRISGDKAAITRKRYDAFGEVVQEWSLRNAIDQWSLTTHYYDQAGREVATVDPLGYLTERSFDGRGNLKRLTEYATAVASWSDSAYAAPVAVVDDRITDYGYDRADRKTMENRRNVEYATGADGNSVRGDVITRYGYDVLGNLVSVTDAYGGMTATSYDVLGRVSAITTPERPVDTGDGVPVALTPLTTFIRDAYGNELGKTEYARGATPGTFAPKAPLLDADRTTASLYDTAGRLLQTTDATGANLYFSYDAQGRVAKQWQGVTGLDKVAHTKFQVNVYDKGGNLLETWTPASTTALQSGAIVDLTRQQAGKVVTKMQYNAFGDLIRRGVGTTLDESFDYDKAGRLWRTNSGDGVVRVLLHDAQGHVTAEIRSSGDGYYVDLSKKDARAADTATWTGRTQTRYDADGRVVATWLPGRLPSTADNVVSLHRQYVAGSILESTSPGYVDPTLPPVVVLKTNRVTLSWNSLRYLGSGDIKVVLEYTTLSGASASMQSEVFTAEQADSTVTLAWKEAVTAPDFGITGINRVTVYKKDVSGNWQTVIYQAPGYGPNEVDVAAPPEHDAAIQLEMRAAGTQGTGGWWACGLVNFGDRLAFNAQGLGAGTYEYRVRVTPPGGSERIMGTGTVAVPAPNGQDVQAAGLNSDVQWRWPYVAQKTDRWGNVVEKTDPRSAYWKTTYRYNANNQLVQQTLPDDAGQTSANSPVTTIYYDKLGRQAAVRDANGRVTGQGFDSGGNLAVDVQADGWLVRHTYDIFGDELRTTSAEGRTVVYTYDKAGRKLTATHGVAAVYQASGQWASQVDYRNIIERWTYDELGNKLNAINGNYEETQYIYDVQGNLLQTRLPLGISTRAAYDAQGRKIAEVDAEGKSSQWTYDYFGQLKTHVDQGGGIYQYTYDGVRQLVREVITRGAPATTLFFSYDSAGQVTEMYDSAVDKTTRYWYDLSGRRVREWTMQAGVTYQDNHLAYDARGNLRDVADSRVHIAMEYDKVGNRTHIASYVDYRGVNGAEQQPPISDRWFRYDEMNRQVIVDGVDALNIGQQGHSIAYDHDGNRISDLAWGNRIVQSGGQAVLVGFNSDDTAVYGTTPVTFSAGSGYSTEVYRYDALSRLTSVVKDGVQIDMRFYDGADRVIQSGPVVALPSTNYGDLINQGVAPGDMNGKERRLNRYDANGRLLQQAVYTPSGSTKVVIHWGPGDAVEGKDPDGYDRAGNVKGYVVQNYEAGEVTEFTNSPAYYEGAVVQTTVGNSSKRGTATTTQSYDANGYLVGLVDSGQHANDRIFVNDASGRALFVNQGGNVQRQFIVNGEVLGIYGAAVNPLASGSTPQFANLVDFDFGYARISASYPLPSPGAYTVRTGDTLQSIAQGAYGDSSLWYRIAEANGLASAKDLKVGTTLNIPNRVSSIHNNASTFEPYDPSRIEGDKTPTMPMPQNKHGCGGVGTLVMVIVAVAVTAMTGGAGGVIAQALIDMGMAAIADVGAFVIGAALGNMAGQAVGMAIGAQDRFDWKSVGLSAASAAFTAGIGVAANTPGGVLSDTFLSGSETPAIMGRAAVSNLATQGLGVATGLQDHFDWRGVAASYFGSGLSNDVAGQVGDFGGTAAGLFANRAVSAFAGGTLAQLMRGGRVVVQQVAVDAFGNTIGESLAAVAHDQIVFNLSNSGNESAAGSQIGAGPNRNIDGEGWDLNVVARRAERDPYGIRQNGADAASVMRRAKALWGTEVVGGLSDSSTESDVLAVQMRAAGFQDDVMLVGGASVRVTPRTGAVSGEINGISVNARADAAFQAAGDLLGMGDLYRDYKLLGSLMSDLQQTATLDKLKGALQEKLGMMRVVPSPEALGATSNLGDDGVVRYNNAELIDRYADALRKVEMWKRGIVELDTRSMLITSIGNQRMSPTQWVEENTQRYQRAFAAAVEDGRQKYAQGALPYPSEMPEQLQVGVFGHQQAERVIVRYNTALGVPEGPGQLIVMNRWAYDPAGTGTTIRPDMLLDLGPNRPGQVLRFVVDGKSSLVEAQSSNSQFSRASEWLGTRSIRAATPEGLWSWTPTKRR</sequence>
<dbReference type="Pfam" id="PF01476">
    <property type="entry name" value="LysM"/>
    <property type="match status" value="1"/>
</dbReference>
<dbReference type="Gene3D" id="3.10.350.10">
    <property type="entry name" value="LysM domain"/>
    <property type="match status" value="1"/>
</dbReference>
<dbReference type="InterPro" id="IPR031325">
    <property type="entry name" value="RHS_repeat"/>
</dbReference>
<feature type="transmembrane region" description="Helical" evidence="2">
    <location>
        <begin position="3643"/>
        <end position="3664"/>
    </location>
</feature>
<dbReference type="SUPFAM" id="SSF69304">
    <property type="entry name" value="Tricorn protease N-terminal domain"/>
    <property type="match status" value="1"/>
</dbReference>
<dbReference type="CDD" id="cd00118">
    <property type="entry name" value="LysM"/>
    <property type="match status" value="1"/>
</dbReference>
<dbReference type="InterPro" id="IPR056823">
    <property type="entry name" value="TEN-like_YD-shell"/>
</dbReference>
<comment type="caution">
    <text evidence="4">The sequence shown here is derived from an EMBL/GenBank/DDBJ whole genome shotgun (WGS) entry which is preliminary data.</text>
</comment>
<evidence type="ECO:0000259" key="3">
    <source>
        <dbReference type="PROSITE" id="PS51782"/>
    </source>
</evidence>
<evidence type="ECO:0000256" key="1">
    <source>
        <dbReference type="ARBA" id="ARBA00022737"/>
    </source>
</evidence>
<dbReference type="NCBIfam" id="TIGR01643">
    <property type="entry name" value="YD_repeat_2x"/>
    <property type="match status" value="13"/>
</dbReference>
<keyword evidence="5" id="KW-1185">Reference proteome</keyword>
<protein>
    <submittedName>
        <fullName evidence="4">LysM peptidoglycan-binding domain-containing protein</fullName>
    </submittedName>
</protein>
<name>A0A848HE71_9BURK</name>
<accession>A0A848HE71</accession>
<proteinExistence type="predicted"/>
<dbReference type="EMBL" id="JABBFX010000005">
    <property type="protein sequence ID" value="NML48462.1"/>
    <property type="molecule type" value="Genomic_DNA"/>
</dbReference>
<evidence type="ECO:0000313" key="4">
    <source>
        <dbReference type="EMBL" id="NML48462.1"/>
    </source>
</evidence>
<gene>
    <name evidence="4" type="ORF">HHL11_32250</name>
</gene>
<feature type="domain" description="LysM" evidence="3">
    <location>
        <begin position="3514"/>
        <end position="3561"/>
    </location>
</feature>
<dbReference type="PROSITE" id="PS51782">
    <property type="entry name" value="LYSM"/>
    <property type="match status" value="1"/>
</dbReference>
<dbReference type="Pfam" id="PF25023">
    <property type="entry name" value="TEN_YD-shell"/>
    <property type="match status" value="2"/>
</dbReference>
<dbReference type="RefSeq" id="WP_169422801.1">
    <property type="nucleotide sequence ID" value="NZ_JABBFX010000005.1"/>
</dbReference>
<keyword evidence="1" id="KW-0677">Repeat</keyword>
<dbReference type="InterPro" id="IPR018392">
    <property type="entry name" value="LysM"/>
</dbReference>
<dbReference type="Pfam" id="PF05593">
    <property type="entry name" value="RHS_repeat"/>
    <property type="match status" value="9"/>
</dbReference>